<organism evidence="1">
    <name type="scientific">mine drainage metagenome</name>
    <dbReference type="NCBI Taxonomy" id="410659"/>
    <lineage>
        <taxon>unclassified sequences</taxon>
        <taxon>metagenomes</taxon>
        <taxon>ecological metagenomes</taxon>
    </lineage>
</organism>
<protein>
    <submittedName>
        <fullName evidence="1">Uncharacterized protein</fullName>
    </submittedName>
</protein>
<proteinExistence type="predicted"/>
<dbReference type="AlphaFoldDB" id="A0A1J5QBU0"/>
<accession>A0A1J5QBU0</accession>
<gene>
    <name evidence="1" type="ORF">GALL_375810</name>
</gene>
<comment type="caution">
    <text evidence="1">The sequence shown here is derived from an EMBL/GenBank/DDBJ whole genome shotgun (WGS) entry which is preliminary data.</text>
</comment>
<sequence length="36" mass="4310">MFFDSLKINLRKGGLLGWGGYWQRHVRILLRTLHLN</sequence>
<name>A0A1J5QBU0_9ZZZZ</name>
<evidence type="ECO:0000313" key="1">
    <source>
        <dbReference type="EMBL" id="OIQ80666.1"/>
    </source>
</evidence>
<reference evidence="1" key="1">
    <citation type="submission" date="2016-10" db="EMBL/GenBank/DDBJ databases">
        <title>Sequence of Gallionella enrichment culture.</title>
        <authorList>
            <person name="Poehlein A."/>
            <person name="Muehling M."/>
            <person name="Daniel R."/>
        </authorList>
    </citation>
    <scope>NUCLEOTIDE SEQUENCE</scope>
</reference>
<dbReference type="EMBL" id="MLJW01001030">
    <property type="protein sequence ID" value="OIQ80666.1"/>
    <property type="molecule type" value="Genomic_DNA"/>
</dbReference>